<evidence type="ECO:0000256" key="1">
    <source>
        <dbReference type="SAM" id="Phobius"/>
    </source>
</evidence>
<feature type="transmembrane region" description="Helical" evidence="1">
    <location>
        <begin position="132"/>
        <end position="151"/>
    </location>
</feature>
<protein>
    <submittedName>
        <fullName evidence="2">DUF554 domain-containing protein</fullName>
    </submittedName>
</protein>
<dbReference type="PANTHER" id="PTHR36111">
    <property type="entry name" value="INNER MEMBRANE PROTEIN-RELATED"/>
    <property type="match status" value="1"/>
</dbReference>
<feature type="transmembrane region" description="Helical" evidence="1">
    <location>
        <begin position="32"/>
        <end position="50"/>
    </location>
</feature>
<keyword evidence="1" id="KW-1133">Transmembrane helix</keyword>
<dbReference type="AlphaFoldDB" id="A0A369L9T4"/>
<reference evidence="2 3" key="1">
    <citation type="journal article" date="2018" name="Elife">
        <title>Discovery and characterization of a prevalent human gut bacterial enzyme sufficient for the inactivation of a family of plant toxins.</title>
        <authorList>
            <person name="Koppel N."/>
            <person name="Bisanz J.E."/>
            <person name="Pandelia M.E."/>
            <person name="Turnbaugh P.J."/>
            <person name="Balskus E.P."/>
        </authorList>
    </citation>
    <scope>NUCLEOTIDE SEQUENCE [LARGE SCALE GENOMIC DNA]</scope>
    <source>
        <strain evidence="2 3">OB21 GAM31</strain>
    </source>
</reference>
<dbReference type="Proteomes" id="UP000253975">
    <property type="component" value="Unassembled WGS sequence"/>
</dbReference>
<name>A0A369L9T4_9ACTN</name>
<dbReference type="EMBL" id="PPTO01000015">
    <property type="protein sequence ID" value="RDB56411.1"/>
    <property type="molecule type" value="Genomic_DNA"/>
</dbReference>
<dbReference type="PANTHER" id="PTHR36111:SF2">
    <property type="entry name" value="INNER MEMBRANE PROTEIN"/>
    <property type="match status" value="1"/>
</dbReference>
<accession>A0A369L9T4</accession>
<gene>
    <name evidence="2" type="ORF">C1881_08660</name>
</gene>
<feature type="transmembrane region" description="Helical" evidence="1">
    <location>
        <begin position="209"/>
        <end position="229"/>
    </location>
</feature>
<dbReference type="RefSeq" id="WP_114616128.1">
    <property type="nucleotide sequence ID" value="NZ_PPTO01000015.1"/>
</dbReference>
<keyword evidence="1" id="KW-0812">Transmembrane</keyword>
<evidence type="ECO:0000313" key="3">
    <source>
        <dbReference type="Proteomes" id="UP000253975"/>
    </source>
</evidence>
<comment type="caution">
    <text evidence="2">The sequence shown here is derived from an EMBL/GenBank/DDBJ whole genome shotgun (WGS) entry which is preliminary data.</text>
</comment>
<feature type="transmembrane region" description="Helical" evidence="1">
    <location>
        <begin position="98"/>
        <end position="120"/>
    </location>
</feature>
<keyword evidence="1" id="KW-0472">Membrane</keyword>
<feature type="transmembrane region" description="Helical" evidence="1">
    <location>
        <begin position="158"/>
        <end position="175"/>
    </location>
</feature>
<feature type="transmembrane region" description="Helical" evidence="1">
    <location>
        <begin position="6"/>
        <end position="25"/>
    </location>
</feature>
<organism evidence="2 3">
    <name type="scientific">Slackia isoflavoniconvertens</name>
    <dbReference type="NCBI Taxonomy" id="572010"/>
    <lineage>
        <taxon>Bacteria</taxon>
        <taxon>Bacillati</taxon>
        <taxon>Actinomycetota</taxon>
        <taxon>Coriobacteriia</taxon>
        <taxon>Eggerthellales</taxon>
        <taxon>Eggerthellaceae</taxon>
        <taxon>Slackia</taxon>
    </lineage>
</organism>
<dbReference type="Pfam" id="PF04474">
    <property type="entry name" value="DUF554"/>
    <property type="match status" value="1"/>
</dbReference>
<sequence length="232" mass="23894">MWAVIVNTIAIIAGTTVGLLLRRGLPDSITDAVMKALGLCTIVIGIQGTIVEQNILLLIVATVIGVAIGEAGDIDGHVNRWTEKLTSRFTGAGEGAKVANAFITSCLIMNVGAMTIVGSLDAGLVGDFDMLYTKSLLDFVAGIMMGAALGVGVYGSAVFTLVFQGAIVLAAGFVAPFASDALIAELSTCGSIMILALGLNMVDLTKFKVLNYLPALIVVPFALWAFQAAGLA</sequence>
<dbReference type="InterPro" id="IPR007563">
    <property type="entry name" value="DUF554"/>
</dbReference>
<feature type="transmembrane region" description="Helical" evidence="1">
    <location>
        <begin position="181"/>
        <end position="202"/>
    </location>
</feature>
<proteinExistence type="predicted"/>
<evidence type="ECO:0000313" key="2">
    <source>
        <dbReference type="EMBL" id="RDB56411.1"/>
    </source>
</evidence>
<feature type="transmembrane region" description="Helical" evidence="1">
    <location>
        <begin position="56"/>
        <end position="78"/>
    </location>
</feature>